<protein>
    <submittedName>
        <fullName evidence="1">Uncharacterized protein</fullName>
    </submittedName>
</protein>
<keyword evidence="2" id="KW-1185">Reference proteome</keyword>
<proteinExistence type="predicted"/>
<dbReference type="EMBL" id="JAUJLE010000703">
    <property type="protein sequence ID" value="KAK0951363.1"/>
    <property type="molecule type" value="Genomic_DNA"/>
</dbReference>
<evidence type="ECO:0000313" key="1">
    <source>
        <dbReference type="EMBL" id="KAK0951363.1"/>
    </source>
</evidence>
<comment type="caution">
    <text evidence="1">The sequence shown here is derived from an EMBL/GenBank/DDBJ whole genome shotgun (WGS) entry which is preliminary data.</text>
</comment>
<accession>A0AAN6H101</accession>
<dbReference type="Proteomes" id="UP001175353">
    <property type="component" value="Unassembled WGS sequence"/>
</dbReference>
<organism evidence="1 2">
    <name type="scientific">Friedmanniomyces endolithicus</name>
    <dbReference type="NCBI Taxonomy" id="329885"/>
    <lineage>
        <taxon>Eukaryota</taxon>
        <taxon>Fungi</taxon>
        <taxon>Dikarya</taxon>
        <taxon>Ascomycota</taxon>
        <taxon>Pezizomycotina</taxon>
        <taxon>Dothideomycetes</taxon>
        <taxon>Dothideomycetidae</taxon>
        <taxon>Mycosphaerellales</taxon>
        <taxon>Teratosphaeriaceae</taxon>
        <taxon>Friedmanniomyces</taxon>
    </lineage>
</organism>
<reference evidence="1" key="1">
    <citation type="submission" date="2023-06" db="EMBL/GenBank/DDBJ databases">
        <title>Black Yeasts Isolated from many extreme environments.</title>
        <authorList>
            <person name="Coleine C."/>
            <person name="Stajich J.E."/>
            <person name="Selbmann L."/>
        </authorList>
    </citation>
    <scope>NUCLEOTIDE SEQUENCE</scope>
    <source>
        <strain evidence="1">CCFEE 5200</strain>
    </source>
</reference>
<gene>
    <name evidence="1" type="ORF">LTR91_025031</name>
</gene>
<sequence length="103" mass="11209">MALLAAAVTGGLAASAYLDGKFQLRRDVTALLKLRKAGQEYEKARKEAPRIVQGLRVADTPAQSKQAVSHLGTYSQKLANGNPMTGRYGRENAPGVFRNYMTR</sequence>
<evidence type="ECO:0000313" key="2">
    <source>
        <dbReference type="Proteomes" id="UP001175353"/>
    </source>
</evidence>
<name>A0AAN6H101_9PEZI</name>
<dbReference type="AlphaFoldDB" id="A0AAN6H101"/>